<organism evidence="15 16">
    <name type="scientific">Lutzomyia longipalpis</name>
    <name type="common">Sand fly</name>
    <dbReference type="NCBI Taxonomy" id="7200"/>
    <lineage>
        <taxon>Eukaryota</taxon>
        <taxon>Metazoa</taxon>
        <taxon>Ecdysozoa</taxon>
        <taxon>Arthropoda</taxon>
        <taxon>Hexapoda</taxon>
        <taxon>Insecta</taxon>
        <taxon>Pterygota</taxon>
        <taxon>Neoptera</taxon>
        <taxon>Endopterygota</taxon>
        <taxon>Diptera</taxon>
        <taxon>Nematocera</taxon>
        <taxon>Psychodoidea</taxon>
        <taxon>Psychodidae</taxon>
        <taxon>Lutzomyia</taxon>
        <taxon>Lutzomyia</taxon>
    </lineage>
</organism>
<keyword evidence="5" id="KW-0963">Cytoplasm</keyword>
<evidence type="ECO:0000256" key="3">
    <source>
        <dbReference type="ARBA" id="ARBA00006059"/>
    </source>
</evidence>
<comment type="subcellular location">
    <subcellularLocation>
        <location evidence="1">Cell membrane</location>
    </subcellularLocation>
    <subcellularLocation>
        <location evidence="2">Cytoplasm</location>
        <location evidence="2">Cytoskeleton</location>
        <location evidence="2">Cilium axoneme</location>
    </subcellularLocation>
</comment>
<dbReference type="GO" id="GO:0005886">
    <property type="term" value="C:plasma membrane"/>
    <property type="evidence" value="ECO:0007669"/>
    <property type="project" value="UniProtKB-SubCell"/>
</dbReference>
<evidence type="ECO:0000256" key="1">
    <source>
        <dbReference type="ARBA" id="ARBA00004236"/>
    </source>
</evidence>
<dbReference type="InterPro" id="IPR036322">
    <property type="entry name" value="WD40_repeat_dom_sf"/>
</dbReference>
<dbReference type="SUPFAM" id="SSF50978">
    <property type="entry name" value="WD40 repeat-like"/>
    <property type="match status" value="1"/>
</dbReference>
<feature type="region of interest" description="Disordered" evidence="13">
    <location>
        <begin position="1015"/>
        <end position="1043"/>
    </location>
</feature>
<keyword evidence="9" id="KW-0969">Cilium</keyword>
<evidence type="ECO:0000256" key="11">
    <source>
        <dbReference type="ARBA" id="ARBA00023212"/>
    </source>
</evidence>
<feature type="region of interest" description="Disordered" evidence="13">
    <location>
        <begin position="1055"/>
        <end position="1083"/>
    </location>
</feature>
<keyword evidence="10" id="KW-0472">Membrane</keyword>
<evidence type="ECO:0000313" key="14">
    <source>
        <dbReference type="EMBL" id="MBC1171856.1"/>
    </source>
</evidence>
<keyword evidence="4" id="KW-1003">Cell membrane</keyword>
<dbReference type="GO" id="GO:0044782">
    <property type="term" value="P:cilium organization"/>
    <property type="evidence" value="ECO:0007669"/>
    <property type="project" value="TreeGrafter"/>
</dbReference>
<reference evidence="15" key="3">
    <citation type="submission" date="2020-05" db="UniProtKB">
        <authorList>
            <consortium name="EnsemblMetazoa"/>
        </authorList>
    </citation>
    <scope>IDENTIFICATION</scope>
    <source>
        <strain evidence="15">Jacobina</strain>
    </source>
</reference>
<dbReference type="PANTHER" id="PTHR13667:SF5">
    <property type="entry name" value="WD REPEAT-CONTAINING AND PLANAR CELL POLARITY EFFECTOR PROTEIN FRITZ HOMOLOG"/>
    <property type="match status" value="1"/>
</dbReference>
<protein>
    <submittedName>
        <fullName evidence="14">Putative fritz isoform a</fullName>
    </submittedName>
</protein>
<feature type="compositionally biased region" description="Basic and acidic residues" evidence="13">
    <location>
        <begin position="992"/>
        <end position="1003"/>
    </location>
</feature>
<keyword evidence="6" id="KW-0853">WD repeat</keyword>
<keyword evidence="8" id="KW-0970">Cilium biogenesis/degradation</keyword>
<evidence type="ECO:0000256" key="13">
    <source>
        <dbReference type="SAM" id="MobiDB-lite"/>
    </source>
</evidence>
<dbReference type="GO" id="GO:0045184">
    <property type="term" value="P:establishment of protein localization"/>
    <property type="evidence" value="ECO:0007669"/>
    <property type="project" value="TreeGrafter"/>
</dbReference>
<dbReference type="EnsemblMetazoa" id="LLOJ008526-RA">
    <property type="protein sequence ID" value="LLOJ008526-PA"/>
    <property type="gene ID" value="LLOJ008526"/>
</dbReference>
<evidence type="ECO:0000256" key="5">
    <source>
        <dbReference type="ARBA" id="ARBA00022490"/>
    </source>
</evidence>
<dbReference type="Proteomes" id="UP000092461">
    <property type="component" value="Unassembled WGS sequence"/>
</dbReference>
<sequence>MLTLLSETRFWSCREDIKIKDTDFGCYRYHTKKELTTDEGVYAAGKRLYGQRRDIKFTVDNKGATKLRNSIRKLEELLEKHKVIYCQWKDNVVMRMMLSNGLIVHICVNIFTGEVMRVAFDKFFLGKIVSESITDVLMTRLHILIAYNQNQITFVYLQKPTLKRSMPEKIARMEPKIFNIIIGGPQGRKLPRQISCNVSCDLVAIWTRSSQNEVYPWRPTVRDQDRANIHIYKLSRAKLEPLCFHWTENDPICIEFVRLSDNQLRTVEQKVSRKGEVTIESSVYEINKVKLNRIAVTSIPLQTQVCCHSYSPDHEKLMLGCIDGSIVLFDEGRGITHLVKAAFIATMISWHCDSGLVVIANERCQFQCFDISLSCIKSQLISEDYTPSNILDVSNYFSNQPTLSKICWNKKPDLHGHTEKFTQTDSFLLLIFEGGPVGCMRFFGGSGMKGDIHTSGFTPDVFVHSYLSLNQVEKAINILLCLNWDTYGAMCLSSLHKIANFIFRHPLTADREKALGSFHVPVKPLCEETELEFGDQVKDITRKFFQYLLRYRSFEKAFSLGIDINDEDLFMDLHNAAVANGDGSLAEDAIRKAEEIINNVNSRESSHSTCSRSSCSLCTENSVSSSEDLTAAAAGAQKPPPDVVECSTGGGMTENDNLLAPSVPNKRQGIHAASVTSTASSTSSFMEHPPLPTVSSTPKTSYIPPLPYTSSSLHDQTFRITIPKPELKISRATSAFGGPNTKTLYNSHEDIFLTDPPLPATKTTKKSHVGGSQQNLLDDGGTGRMGWRPNLGKNSFSTDYLDRFHDTYSFVPSAKLSSNAAKPPIALPRSVFPKEHMVIDIIPKPSSSAQQTSRTGSAIDQTLGIPLTYNPPSFHHLKHTFPSVSALYGRSSGAHASGGLSRADSLQSINTVAVPTVIHQYPLISGNIPAVSSTNSPKAHLLENSAIINPSTSGNSSYLRNTKDTASILALTSPSGRAQVNHMSAGGGNQGAKKESGEKNKVKFSDTITVAVVPEIPRKEKSSVPSERSKRSNGYHQITDPQRELADSLPLCHPNDEYLKDFTPMSDVKPEAENEANPRNANSTIKVVHFGVV</sequence>
<feature type="compositionally biased region" description="Basic and acidic residues" evidence="13">
    <location>
        <begin position="1016"/>
        <end position="1030"/>
    </location>
</feature>
<name>A0A1B0GKH0_LUTLO</name>
<dbReference type="PANTHER" id="PTHR13667">
    <property type="entry name" value="HOMOLOC-13"/>
    <property type="match status" value="1"/>
</dbReference>
<dbReference type="GO" id="GO:0097541">
    <property type="term" value="C:axonemal basal plate"/>
    <property type="evidence" value="ECO:0007669"/>
    <property type="project" value="TreeGrafter"/>
</dbReference>
<keyword evidence="12" id="KW-0966">Cell projection</keyword>
<proteinExistence type="inferred from homology"/>
<dbReference type="VEuPathDB" id="VectorBase:LLOJ008526"/>
<evidence type="ECO:0000256" key="4">
    <source>
        <dbReference type="ARBA" id="ARBA00022475"/>
    </source>
</evidence>
<evidence type="ECO:0000256" key="8">
    <source>
        <dbReference type="ARBA" id="ARBA00022794"/>
    </source>
</evidence>
<dbReference type="Pfam" id="PF11768">
    <property type="entry name" value="Frtz"/>
    <property type="match status" value="1"/>
</dbReference>
<keyword evidence="16" id="KW-1185">Reference proteome</keyword>
<evidence type="ECO:0000313" key="15">
    <source>
        <dbReference type="EnsemblMetazoa" id="LLOJ008526-PA"/>
    </source>
</evidence>
<dbReference type="InterPro" id="IPR024511">
    <property type="entry name" value="Frtz"/>
</dbReference>
<feature type="region of interest" description="Disordered" evidence="13">
    <location>
        <begin position="761"/>
        <end position="784"/>
    </location>
</feature>
<evidence type="ECO:0000256" key="2">
    <source>
        <dbReference type="ARBA" id="ARBA00004430"/>
    </source>
</evidence>
<reference evidence="14" key="2">
    <citation type="journal article" date="2020" name="BMC">
        <title>Leishmania infection induces a limited differential gene expression in the sand fly midgut.</title>
        <authorList>
            <person name="Coutinho-Abreu I.V."/>
            <person name="Serafim T.D."/>
            <person name="Meneses C."/>
            <person name="Kamhawi S."/>
            <person name="Oliveira F."/>
            <person name="Valenzuela J.G."/>
        </authorList>
    </citation>
    <scope>NUCLEOTIDE SEQUENCE</scope>
    <source>
        <strain evidence="14">Jacobina</strain>
        <tissue evidence="14">Midgut</tissue>
    </source>
</reference>
<reference evidence="16" key="1">
    <citation type="submission" date="2012-05" db="EMBL/GenBank/DDBJ databases">
        <title>Whole Genome Assembly of Lutzomyia longipalpis.</title>
        <authorList>
            <person name="Richards S."/>
            <person name="Qu C."/>
            <person name="Dillon R."/>
            <person name="Worley K."/>
            <person name="Scherer S."/>
            <person name="Batterton M."/>
            <person name="Taylor A."/>
            <person name="Hawes A."/>
            <person name="Hernandez B."/>
            <person name="Kovar C."/>
            <person name="Mandapat C."/>
            <person name="Pham C."/>
            <person name="Qu C."/>
            <person name="Jing C."/>
            <person name="Bess C."/>
            <person name="Bandaranaike D."/>
            <person name="Ngo D."/>
            <person name="Ongeri F."/>
            <person name="Arias F."/>
            <person name="Lara F."/>
            <person name="Weissenberger G."/>
            <person name="Kamau G."/>
            <person name="Han H."/>
            <person name="Shen H."/>
            <person name="Dinh H."/>
            <person name="Khalil I."/>
            <person name="Jones J."/>
            <person name="Shafer J."/>
            <person name="Jayaseelan J."/>
            <person name="Quiroz J."/>
            <person name="Blankenburg K."/>
            <person name="Nguyen L."/>
            <person name="Jackson L."/>
            <person name="Francisco L."/>
            <person name="Tang L.-Y."/>
            <person name="Pu L.-L."/>
            <person name="Perales L."/>
            <person name="Lorensuhewa L."/>
            <person name="Munidasa M."/>
            <person name="Coyle M."/>
            <person name="Taylor M."/>
            <person name="Puazo M."/>
            <person name="Firestine M."/>
            <person name="Scheel M."/>
            <person name="Javaid M."/>
            <person name="Wang M."/>
            <person name="Li M."/>
            <person name="Tabassum N."/>
            <person name="Saada N."/>
            <person name="Osuji N."/>
            <person name="Aqrawi P."/>
            <person name="Fu Q."/>
            <person name="Thornton R."/>
            <person name="Raj R."/>
            <person name="Goodspeed R."/>
            <person name="Mata R."/>
            <person name="Najjar R."/>
            <person name="Gubbala S."/>
            <person name="Lee S."/>
            <person name="Denson S."/>
            <person name="Patil S."/>
            <person name="Macmil S."/>
            <person name="Qi S."/>
            <person name="Matskevitch T."/>
            <person name="Palculict T."/>
            <person name="Mathew T."/>
            <person name="Vee V."/>
            <person name="Velamala V."/>
            <person name="Korchina V."/>
            <person name="Cai W."/>
            <person name="Liu W."/>
            <person name="Dai W."/>
            <person name="Zou X."/>
            <person name="Zhu Y."/>
            <person name="Zhang Y."/>
            <person name="Wu Y.-Q."/>
            <person name="Xin Y."/>
            <person name="Nazarath L."/>
            <person name="Kovar C."/>
            <person name="Han Y."/>
            <person name="Muzny D."/>
            <person name="Gibbs R."/>
        </authorList>
    </citation>
    <scope>NUCLEOTIDE SEQUENCE [LARGE SCALE GENOMIC DNA]</scope>
    <source>
        <strain evidence="16">Jacobina</strain>
    </source>
</reference>
<evidence type="ECO:0000256" key="9">
    <source>
        <dbReference type="ARBA" id="ARBA00023069"/>
    </source>
</evidence>
<keyword evidence="7" id="KW-0677">Repeat</keyword>
<dbReference type="EMBL" id="GITU01003153">
    <property type="protein sequence ID" value="MBC1171856.1"/>
    <property type="molecule type" value="Transcribed_RNA"/>
</dbReference>
<dbReference type="GO" id="GO:0007399">
    <property type="term" value="P:nervous system development"/>
    <property type="evidence" value="ECO:0007669"/>
    <property type="project" value="TreeGrafter"/>
</dbReference>
<evidence type="ECO:0000256" key="6">
    <source>
        <dbReference type="ARBA" id="ARBA00022574"/>
    </source>
</evidence>
<keyword evidence="11" id="KW-0206">Cytoskeleton</keyword>
<accession>A0A1B0GKH0</accession>
<dbReference type="VEuPathDB" id="VectorBase:LLONM1_004751"/>
<evidence type="ECO:0000256" key="10">
    <source>
        <dbReference type="ARBA" id="ARBA00023136"/>
    </source>
</evidence>
<feature type="region of interest" description="Disordered" evidence="13">
    <location>
        <begin position="981"/>
        <end position="1003"/>
    </location>
</feature>
<evidence type="ECO:0000313" key="16">
    <source>
        <dbReference type="Proteomes" id="UP000092461"/>
    </source>
</evidence>
<comment type="similarity">
    <text evidence="3">Belongs to the WD repeat fritz family.</text>
</comment>
<feature type="region of interest" description="Disordered" evidence="13">
    <location>
        <begin position="678"/>
        <end position="698"/>
    </location>
</feature>
<dbReference type="EMBL" id="AJWK01028865">
    <property type="status" value="NOT_ANNOTATED_CDS"/>
    <property type="molecule type" value="Genomic_DNA"/>
</dbReference>
<dbReference type="AlphaFoldDB" id="A0A1B0GKH0"/>
<evidence type="ECO:0000256" key="12">
    <source>
        <dbReference type="ARBA" id="ARBA00023273"/>
    </source>
</evidence>
<evidence type="ECO:0000256" key="7">
    <source>
        <dbReference type="ARBA" id="ARBA00022737"/>
    </source>
</evidence>